<dbReference type="AlphaFoldDB" id="A0A2P4YXF1"/>
<evidence type="ECO:0000256" key="1">
    <source>
        <dbReference type="SAM" id="SignalP"/>
    </source>
</evidence>
<protein>
    <recommendedName>
        <fullName evidence="4">Integral membrane protein</fullName>
    </recommendedName>
</protein>
<dbReference type="OrthoDB" id="344163at2759"/>
<reference evidence="2 3" key="1">
    <citation type="submission" date="2014-04" db="EMBL/GenBank/DDBJ databases">
        <title>Comparative Genomics of Cryptosporidium Species.</title>
        <authorList>
            <person name="Silva J.C."/>
            <person name="Su Q."/>
            <person name="Chalmers R."/>
            <person name="Chibucos M.C."/>
            <person name="Elwin K."/>
            <person name="Godinez A."/>
            <person name="Guo F."/>
            <person name="Huynh K."/>
            <person name="Orvis J."/>
            <person name="Ott S."/>
            <person name="Sadzewicz L."/>
            <person name="Sengamalay N."/>
            <person name="Shetty A."/>
            <person name="Sun M."/>
            <person name="Tallon L."/>
            <person name="Xiao L."/>
            <person name="Zhang H."/>
            <person name="Fraser C.M."/>
            <person name="Zhu G."/>
            <person name="Kissinger J."/>
            <person name="Widmer G."/>
        </authorList>
    </citation>
    <scope>NUCLEOTIDE SEQUENCE [LARGE SCALE GENOMIC DNA]</scope>
    <source>
        <strain evidence="2 3">UKMEL1</strain>
    </source>
</reference>
<feature type="signal peptide" evidence="1">
    <location>
        <begin position="1"/>
        <end position="20"/>
    </location>
</feature>
<keyword evidence="1" id="KW-0732">Signal</keyword>
<sequence length="302" mass="36313">MFTYNLIFMILSVIILPCDIVPYKHRPFNSFLNNWQFISENNESKLFSFSQLRSFQGSTRLSGFELLSEIEDLGPDQMFQNFESKGESWLLLLTTNELELLMDKLKFLLELQLNRHNQLLNTLETESSESQEISNELKASEEFYNLLLKYLLMLLKQIFERKQLKFETYLKQLIDSNQLTEFELIQRELLFLQEIKDFTRNLYFFYYCKNPLVMNSSLCSFLTSVYSNTEAKFLSKTENLYEAYNRFENEWEDINDESVKLTNKRKNKRSNLRKKKYKSKAKRINLKKSKLKSKKKVQYQRK</sequence>
<evidence type="ECO:0000313" key="2">
    <source>
        <dbReference type="EMBL" id="POM82491.1"/>
    </source>
</evidence>
<dbReference type="EMBL" id="JIBK01000004">
    <property type="protein sequence ID" value="POM82491.1"/>
    <property type="molecule type" value="Genomic_DNA"/>
</dbReference>
<name>A0A2P4YXF1_9CRYT</name>
<proteinExistence type="predicted"/>
<gene>
    <name evidence="2" type="ORF">CmeUKMEL1_02660</name>
</gene>
<dbReference type="VEuPathDB" id="CryptoDB:CmeUKMEL1_02660"/>
<feature type="chain" id="PRO_5015143105" description="Integral membrane protein" evidence="1">
    <location>
        <begin position="21"/>
        <end position="302"/>
    </location>
</feature>
<evidence type="ECO:0000313" key="3">
    <source>
        <dbReference type="Proteomes" id="UP000236928"/>
    </source>
</evidence>
<evidence type="ECO:0008006" key="4">
    <source>
        <dbReference type="Google" id="ProtNLM"/>
    </source>
</evidence>
<comment type="caution">
    <text evidence="2">The sequence shown here is derived from an EMBL/GenBank/DDBJ whole genome shotgun (WGS) entry which is preliminary data.</text>
</comment>
<accession>A0A2P4YXF1</accession>
<organism evidence="2 3">
    <name type="scientific">Cryptosporidium meleagridis</name>
    <dbReference type="NCBI Taxonomy" id="93969"/>
    <lineage>
        <taxon>Eukaryota</taxon>
        <taxon>Sar</taxon>
        <taxon>Alveolata</taxon>
        <taxon>Apicomplexa</taxon>
        <taxon>Conoidasida</taxon>
        <taxon>Coccidia</taxon>
        <taxon>Eucoccidiorida</taxon>
        <taxon>Eimeriorina</taxon>
        <taxon>Cryptosporidiidae</taxon>
        <taxon>Cryptosporidium</taxon>
    </lineage>
</organism>
<keyword evidence="3" id="KW-1185">Reference proteome</keyword>
<dbReference type="Proteomes" id="UP000236928">
    <property type="component" value="Unassembled WGS sequence"/>
</dbReference>